<reference evidence="2 3" key="1">
    <citation type="submission" date="2020-02" db="EMBL/GenBank/DDBJ databases">
        <title>Pseudoroseicyclus tamarix, sp. nov., isolated from offshore sediment of a Tamarix chinensis forest.</title>
        <authorList>
            <person name="Gai Y."/>
        </authorList>
    </citation>
    <scope>NUCLEOTIDE SEQUENCE [LARGE SCALE GENOMIC DNA]</scope>
    <source>
        <strain evidence="2 3">CLL3-39</strain>
    </source>
</reference>
<feature type="chain" id="PRO_5025602937" evidence="1">
    <location>
        <begin position="23"/>
        <end position="241"/>
    </location>
</feature>
<organism evidence="2 3">
    <name type="scientific">Pseudoroseicyclus tamaricis</name>
    <dbReference type="NCBI Taxonomy" id="2705421"/>
    <lineage>
        <taxon>Bacteria</taxon>
        <taxon>Pseudomonadati</taxon>
        <taxon>Pseudomonadota</taxon>
        <taxon>Alphaproteobacteria</taxon>
        <taxon>Rhodobacterales</taxon>
        <taxon>Paracoccaceae</taxon>
        <taxon>Pseudoroseicyclus</taxon>
    </lineage>
</organism>
<keyword evidence="1" id="KW-0732">Signal</keyword>
<dbReference type="Pfam" id="PF06707">
    <property type="entry name" value="DUF1194"/>
    <property type="match status" value="1"/>
</dbReference>
<dbReference type="SUPFAM" id="SSF53300">
    <property type="entry name" value="vWA-like"/>
    <property type="match status" value="1"/>
</dbReference>
<keyword evidence="3" id="KW-1185">Reference proteome</keyword>
<accession>A0A6B2JIZ8</accession>
<dbReference type="Gene3D" id="3.40.50.410">
    <property type="entry name" value="von Willebrand factor, type A domain"/>
    <property type="match status" value="1"/>
</dbReference>
<evidence type="ECO:0000313" key="3">
    <source>
        <dbReference type="Proteomes" id="UP000474757"/>
    </source>
</evidence>
<sequence>MRGALAALLGLAALGAAAPAHACRLALALGLDVSASVDAREDVLQRQGLAAALLSEPVNDALFGSGEPPVAMAVFEWSGRSNQSLLMGWRLIETEEDLLGAATAVAESERVPGQFPTSIGAALGYAAILLGESPSCTRRVIDLSGDGVHNDSYPPASAYRGFPLEGVTVNGLVIEGGTTGEEEDEDDLYAHYLREVIRGPGAFVMSANGFEDFERAMTFKLERELRALALGALEPGEAGPG</sequence>
<evidence type="ECO:0000256" key="1">
    <source>
        <dbReference type="SAM" id="SignalP"/>
    </source>
</evidence>
<protein>
    <submittedName>
        <fullName evidence="2">DUF1194 domain-containing protein</fullName>
    </submittedName>
</protein>
<dbReference type="RefSeq" id="WP_163893161.1">
    <property type="nucleotide sequence ID" value="NZ_JAAFYS010000002.1"/>
</dbReference>
<proteinExistence type="predicted"/>
<gene>
    <name evidence="2" type="ORF">GZA08_10445</name>
</gene>
<dbReference type="Proteomes" id="UP000474757">
    <property type="component" value="Unassembled WGS sequence"/>
</dbReference>
<dbReference type="EMBL" id="JAAGAB010000002">
    <property type="protein sequence ID" value="NDV01383.1"/>
    <property type="molecule type" value="Genomic_DNA"/>
</dbReference>
<dbReference type="AlphaFoldDB" id="A0A6B2JIZ8"/>
<evidence type="ECO:0000313" key="2">
    <source>
        <dbReference type="EMBL" id="NDV01383.1"/>
    </source>
</evidence>
<comment type="caution">
    <text evidence="2">The sequence shown here is derived from an EMBL/GenBank/DDBJ whole genome shotgun (WGS) entry which is preliminary data.</text>
</comment>
<dbReference type="InterPro" id="IPR010607">
    <property type="entry name" value="DUF1194"/>
</dbReference>
<name>A0A6B2JIZ8_9RHOB</name>
<dbReference type="InterPro" id="IPR036465">
    <property type="entry name" value="vWFA_dom_sf"/>
</dbReference>
<feature type="signal peptide" evidence="1">
    <location>
        <begin position="1"/>
        <end position="22"/>
    </location>
</feature>